<dbReference type="Proteomes" id="UP000198873">
    <property type="component" value="Unassembled WGS sequence"/>
</dbReference>
<dbReference type="Pfam" id="PF20240">
    <property type="entry name" value="DUF6597"/>
    <property type="match status" value="1"/>
</dbReference>
<gene>
    <name evidence="5" type="ORF">SAMN05444716_104336</name>
</gene>
<dbReference type="Gene3D" id="1.10.10.60">
    <property type="entry name" value="Homeodomain-like"/>
    <property type="match status" value="1"/>
</dbReference>
<dbReference type="InterPro" id="IPR050204">
    <property type="entry name" value="AraC_XylS_family_regulators"/>
</dbReference>
<sequence length="233" mass="24557">MAVCHSGAVYREQEVWSAEAASGLVLPDGCMDLIWSERVGLLVAGPDTRGRRVDPGVASGRATGLRFAPGRGPVVFGVPAWEVRDRLVPLAQVWPQRTVRELAERVAGAVDPGAVLAGAAARRVAAVGPPEAWRAWAASALGRGCPVAEVARRLGLSERQLRRRCQVAFGYGPKTLARVLRMRRALGWARAGVPGAEVAVRAGYADQAHLSREVRGLAGVPLSALVAARGPVS</sequence>
<dbReference type="Pfam" id="PF12833">
    <property type="entry name" value="HTH_18"/>
    <property type="match status" value="1"/>
</dbReference>
<dbReference type="InterPro" id="IPR018060">
    <property type="entry name" value="HTH_AraC"/>
</dbReference>
<name>A0A1I6T2L8_9ACTN</name>
<dbReference type="GO" id="GO:0043565">
    <property type="term" value="F:sequence-specific DNA binding"/>
    <property type="evidence" value="ECO:0007669"/>
    <property type="project" value="InterPro"/>
</dbReference>
<dbReference type="PANTHER" id="PTHR46796">
    <property type="entry name" value="HTH-TYPE TRANSCRIPTIONAL ACTIVATOR RHAS-RELATED"/>
    <property type="match status" value="1"/>
</dbReference>
<keyword evidence="6" id="KW-1185">Reference proteome</keyword>
<keyword evidence="2 5" id="KW-0238">DNA-binding</keyword>
<proteinExistence type="predicted"/>
<dbReference type="GO" id="GO:0003700">
    <property type="term" value="F:DNA-binding transcription factor activity"/>
    <property type="evidence" value="ECO:0007669"/>
    <property type="project" value="InterPro"/>
</dbReference>
<evidence type="ECO:0000256" key="1">
    <source>
        <dbReference type="ARBA" id="ARBA00023015"/>
    </source>
</evidence>
<dbReference type="InterPro" id="IPR046532">
    <property type="entry name" value="DUF6597"/>
</dbReference>
<reference evidence="6" key="1">
    <citation type="submission" date="2016-10" db="EMBL/GenBank/DDBJ databases">
        <authorList>
            <person name="Varghese N."/>
            <person name="Submissions S."/>
        </authorList>
    </citation>
    <scope>NUCLEOTIDE SEQUENCE [LARGE SCALE GENOMIC DNA]</scope>
    <source>
        <strain evidence="6">CGMCC 4.7047</strain>
    </source>
</reference>
<dbReference type="PANTHER" id="PTHR46796:SF15">
    <property type="entry name" value="BLL1074 PROTEIN"/>
    <property type="match status" value="1"/>
</dbReference>
<feature type="domain" description="HTH araC/xylS-type" evidence="4">
    <location>
        <begin position="131"/>
        <end position="228"/>
    </location>
</feature>
<keyword evidence="1" id="KW-0805">Transcription regulation</keyword>
<evidence type="ECO:0000259" key="4">
    <source>
        <dbReference type="PROSITE" id="PS01124"/>
    </source>
</evidence>
<keyword evidence="3" id="KW-0804">Transcription</keyword>
<dbReference type="PROSITE" id="PS01124">
    <property type="entry name" value="HTH_ARAC_FAMILY_2"/>
    <property type="match status" value="1"/>
</dbReference>
<organism evidence="5 6">
    <name type="scientific">Streptomyces harbinensis</name>
    <dbReference type="NCBI Taxonomy" id="1176198"/>
    <lineage>
        <taxon>Bacteria</taxon>
        <taxon>Bacillati</taxon>
        <taxon>Actinomycetota</taxon>
        <taxon>Actinomycetes</taxon>
        <taxon>Kitasatosporales</taxon>
        <taxon>Streptomycetaceae</taxon>
        <taxon>Streptomyces</taxon>
    </lineage>
</organism>
<protein>
    <submittedName>
        <fullName evidence="5">AraC-type DNA-binding protein</fullName>
    </submittedName>
</protein>
<dbReference type="AlphaFoldDB" id="A0A1I6T2L8"/>
<evidence type="ECO:0000313" key="5">
    <source>
        <dbReference type="EMBL" id="SFS83485.1"/>
    </source>
</evidence>
<dbReference type="STRING" id="1176198.SAMN05444716_104336"/>
<accession>A0A1I6T2L8</accession>
<dbReference type="SMART" id="SM00342">
    <property type="entry name" value="HTH_ARAC"/>
    <property type="match status" value="1"/>
</dbReference>
<evidence type="ECO:0000313" key="6">
    <source>
        <dbReference type="Proteomes" id="UP000198873"/>
    </source>
</evidence>
<evidence type="ECO:0000256" key="3">
    <source>
        <dbReference type="ARBA" id="ARBA00023163"/>
    </source>
</evidence>
<evidence type="ECO:0000256" key="2">
    <source>
        <dbReference type="ARBA" id="ARBA00023125"/>
    </source>
</evidence>
<dbReference type="EMBL" id="FPAB01000004">
    <property type="protein sequence ID" value="SFS83485.1"/>
    <property type="molecule type" value="Genomic_DNA"/>
</dbReference>